<dbReference type="NCBIfam" id="NF004939">
    <property type="entry name" value="PRK06292.1-1"/>
    <property type="match status" value="1"/>
</dbReference>
<dbReference type="STRING" id="282197.SAMN04488517_101594"/>
<dbReference type="EMBL" id="CXPG01000014">
    <property type="protein sequence ID" value="CTQ32659.1"/>
    <property type="molecule type" value="Genomic_DNA"/>
</dbReference>
<accession>A0A0M6XNK1</accession>
<protein>
    <submittedName>
        <fullName evidence="9">Mercuric reductase</fullName>
        <ecNumber evidence="9">1.16.1.1</ecNumber>
    </submittedName>
</protein>
<dbReference type="InterPro" id="IPR016156">
    <property type="entry name" value="FAD/NAD-linked_Rdtase_dimer_sf"/>
</dbReference>
<feature type="binding site" evidence="5">
    <location>
        <position position="265"/>
    </location>
    <ligand>
        <name>NAD(+)</name>
        <dbReference type="ChEBI" id="CHEBI:57540"/>
    </ligand>
</feature>
<gene>
    <name evidence="9" type="primary">merA_1</name>
    <name evidence="9" type="ORF">JAN5088_01431</name>
</gene>
<dbReference type="GO" id="GO:0003955">
    <property type="term" value="F:NAD(P)H dehydrogenase (quinone) activity"/>
    <property type="evidence" value="ECO:0007669"/>
    <property type="project" value="TreeGrafter"/>
</dbReference>
<keyword evidence="2" id="KW-0285">Flavoprotein</keyword>
<dbReference type="EC" id="1.16.1.1" evidence="9"/>
<name>A0A0M6XNK1_9RHOB</name>
<feature type="active site" description="Proton acceptor" evidence="4">
    <location>
        <position position="435"/>
    </location>
</feature>
<feature type="binding site" evidence="5">
    <location>
        <position position="307"/>
    </location>
    <ligand>
        <name>FAD</name>
        <dbReference type="ChEBI" id="CHEBI:57692"/>
    </ligand>
</feature>
<feature type="binding site" evidence="5">
    <location>
        <begin position="178"/>
        <end position="185"/>
    </location>
    <ligand>
        <name>NAD(+)</name>
        <dbReference type="ChEBI" id="CHEBI:57540"/>
    </ligand>
</feature>
<dbReference type="PANTHER" id="PTHR43014">
    <property type="entry name" value="MERCURIC REDUCTASE"/>
    <property type="match status" value="1"/>
</dbReference>
<feature type="domain" description="Pyridine nucleotide-disulphide oxidoreductase dimerisation" evidence="7">
    <location>
        <begin position="364"/>
        <end position="444"/>
    </location>
</feature>
<dbReference type="GO" id="GO:0016152">
    <property type="term" value="F:mercury (II) reductase (NADP+) activity"/>
    <property type="evidence" value="ECO:0007669"/>
    <property type="project" value="UniProtKB-EC"/>
</dbReference>
<feature type="binding site" evidence="5">
    <location>
        <begin position="141"/>
        <end position="143"/>
    </location>
    <ligand>
        <name>FAD</name>
        <dbReference type="ChEBI" id="CHEBI:57692"/>
    </ligand>
</feature>
<dbReference type="SUPFAM" id="SSF51905">
    <property type="entry name" value="FAD/NAD(P)-binding domain"/>
    <property type="match status" value="1"/>
</dbReference>
<sequence>MTHHDADVAVIGAGTAGIAAERSARGAGARTLLIDEAFRGTLCATTGCMPSKLLIAAAGAAHDARGADVFGISVSDVAVDGRAVMARVRQERDKFAKSTRDSFDDLPDGTCIMARARFTARTELALDNGDTVSARAIVIATGSHASVPEPFEGLGDLALTNESVFELEDLPGSLAVVGGGAIGLELAQAMARLGVDTALFDQSETLGGAQDPDVQAVLAKIVGGELSLHLGVDVSAEPADGRVRLSWSGASGGERLFDRVLVATGRPPNVDGLGLDAAGLELDDHGVPVFDRTTMRCGDAPVFIAGDANADVPVLHEASSEGAVAGRNAARYPAVDAPERMPPFTLTFTDPPLAILGEGPTDGTIVGGASYAEQGRAKVEARAQGLVRLYGAAPDGRLTGAELFCPGADHMAHLLIRAIQRGDTASDLLEMPFYHPTLEEGLKPALREICKKTPSGLPTGRDLSDAPGA</sequence>
<evidence type="ECO:0000256" key="1">
    <source>
        <dbReference type="ARBA" id="ARBA00007532"/>
    </source>
</evidence>
<evidence type="ECO:0000256" key="3">
    <source>
        <dbReference type="ARBA" id="ARBA00022827"/>
    </source>
</evidence>
<dbReference type="SUPFAM" id="SSF55424">
    <property type="entry name" value="FAD/NAD-linked reductases, dimerisation (C-terminal) domain"/>
    <property type="match status" value="1"/>
</dbReference>
<evidence type="ECO:0000259" key="8">
    <source>
        <dbReference type="Pfam" id="PF07992"/>
    </source>
</evidence>
<dbReference type="PIRSF" id="PIRSF000350">
    <property type="entry name" value="Mercury_reductase_MerA"/>
    <property type="match status" value="1"/>
</dbReference>
<dbReference type="InterPro" id="IPR004099">
    <property type="entry name" value="Pyr_nucl-diS_OxRdtase_dimer"/>
</dbReference>
<proteinExistence type="inferred from homology"/>
<evidence type="ECO:0000313" key="9">
    <source>
        <dbReference type="EMBL" id="CTQ32659.1"/>
    </source>
</evidence>
<keyword evidence="10" id="KW-1185">Reference proteome</keyword>
<keyword evidence="9" id="KW-0560">Oxidoreductase</keyword>
<dbReference type="InterPro" id="IPR036188">
    <property type="entry name" value="FAD/NAD-bd_sf"/>
</dbReference>
<comment type="cofactor">
    <cofactor evidence="5">
        <name>FAD</name>
        <dbReference type="ChEBI" id="CHEBI:57692"/>
    </cofactor>
    <text evidence="5">Binds 1 FAD per subunit.</text>
</comment>
<dbReference type="Proteomes" id="UP000048908">
    <property type="component" value="Unassembled WGS sequence"/>
</dbReference>
<feature type="domain" description="FAD/NAD(P)-binding" evidence="8">
    <location>
        <begin position="7"/>
        <end position="322"/>
    </location>
</feature>
<dbReference type="RefSeq" id="WP_055682097.1">
    <property type="nucleotide sequence ID" value="NZ_CXPG01000014.1"/>
</dbReference>
<dbReference type="PRINTS" id="PR00368">
    <property type="entry name" value="FADPNR"/>
</dbReference>
<evidence type="ECO:0000259" key="7">
    <source>
        <dbReference type="Pfam" id="PF02852"/>
    </source>
</evidence>
<dbReference type="InterPro" id="IPR023753">
    <property type="entry name" value="FAD/NAD-binding_dom"/>
</dbReference>
<dbReference type="Pfam" id="PF02852">
    <property type="entry name" value="Pyr_redox_dim"/>
    <property type="match status" value="1"/>
</dbReference>
<dbReference type="OrthoDB" id="9776382at2"/>
<keyword evidence="3 5" id="KW-0274">FAD</keyword>
<dbReference type="PRINTS" id="PR00411">
    <property type="entry name" value="PNDRDTASEI"/>
</dbReference>
<dbReference type="Gene3D" id="3.30.390.30">
    <property type="match status" value="1"/>
</dbReference>
<evidence type="ECO:0000256" key="2">
    <source>
        <dbReference type="ARBA" id="ARBA00022630"/>
    </source>
</evidence>
<dbReference type="Gene3D" id="3.50.50.60">
    <property type="entry name" value="FAD/NAD(P)-binding domain"/>
    <property type="match status" value="2"/>
</dbReference>
<dbReference type="PANTHER" id="PTHR43014:SF4">
    <property type="entry name" value="PYRIDINE NUCLEOTIDE-DISULFIDE OXIDOREDUCTASE RCLA-RELATED"/>
    <property type="match status" value="1"/>
</dbReference>
<organism evidence="9 10">
    <name type="scientific">Jannaschia rubra</name>
    <dbReference type="NCBI Taxonomy" id="282197"/>
    <lineage>
        <taxon>Bacteria</taxon>
        <taxon>Pseudomonadati</taxon>
        <taxon>Pseudomonadota</taxon>
        <taxon>Alphaproteobacteria</taxon>
        <taxon>Rhodobacterales</taxon>
        <taxon>Roseobacteraceae</taxon>
        <taxon>Jannaschia</taxon>
    </lineage>
</organism>
<evidence type="ECO:0000256" key="6">
    <source>
        <dbReference type="PIRSR" id="PIRSR000350-4"/>
    </source>
</evidence>
<dbReference type="AlphaFoldDB" id="A0A0M6XNK1"/>
<evidence type="ECO:0000256" key="5">
    <source>
        <dbReference type="PIRSR" id="PIRSR000350-3"/>
    </source>
</evidence>
<evidence type="ECO:0000313" key="10">
    <source>
        <dbReference type="Proteomes" id="UP000048908"/>
    </source>
</evidence>
<keyword evidence="5" id="KW-0547">Nucleotide-binding</keyword>
<dbReference type="InterPro" id="IPR001100">
    <property type="entry name" value="Pyr_nuc-diS_OxRdtase"/>
</dbReference>
<keyword evidence="5" id="KW-0520">NAD</keyword>
<reference evidence="9 10" key="1">
    <citation type="submission" date="2015-07" db="EMBL/GenBank/DDBJ databases">
        <authorList>
            <person name="Noorani M."/>
        </authorList>
    </citation>
    <scope>NUCLEOTIDE SEQUENCE [LARGE SCALE GENOMIC DNA]</scope>
    <source>
        <strain evidence="9 10">CECT 5088</strain>
    </source>
</reference>
<evidence type="ECO:0000256" key="4">
    <source>
        <dbReference type="PIRSR" id="PIRSR000350-2"/>
    </source>
</evidence>
<feature type="binding site" evidence="5">
    <location>
        <position position="52"/>
    </location>
    <ligand>
        <name>FAD</name>
        <dbReference type="ChEBI" id="CHEBI:57692"/>
    </ligand>
</feature>
<feature type="disulfide bond" description="Redox-active" evidence="6">
    <location>
        <begin position="43"/>
        <end position="48"/>
    </location>
</feature>
<dbReference type="Pfam" id="PF07992">
    <property type="entry name" value="Pyr_redox_2"/>
    <property type="match status" value="1"/>
</dbReference>
<dbReference type="GO" id="GO:0050660">
    <property type="term" value="F:flavin adenine dinucleotide binding"/>
    <property type="evidence" value="ECO:0007669"/>
    <property type="project" value="TreeGrafter"/>
</dbReference>
<comment type="similarity">
    <text evidence="1">Belongs to the class-I pyridine nucleotide-disulfide oxidoreductase family.</text>
</comment>